<evidence type="ECO:0000259" key="2">
    <source>
        <dbReference type="Pfam" id="PF22803"/>
    </source>
</evidence>
<reference evidence="4" key="1">
    <citation type="journal article" date="2012" name="Proc. Natl. Acad. Sci. U.S.A.">
        <title>Genome sequence of the button mushroom Agaricus bisporus reveals mechanisms governing adaptation to a humic-rich ecological niche.</title>
        <authorList>
            <person name="Morin E."/>
            <person name="Kohler A."/>
            <person name="Baker A.R."/>
            <person name="Foulongne-Oriol M."/>
            <person name="Lombard V."/>
            <person name="Nagy L.G."/>
            <person name="Ohm R.A."/>
            <person name="Patyshakuliyeva A."/>
            <person name="Brun A."/>
            <person name="Aerts A.L."/>
            <person name="Bailey A.M."/>
            <person name="Billette C."/>
            <person name="Coutinho P.M."/>
            <person name="Deakin G."/>
            <person name="Doddapaneni H."/>
            <person name="Floudas D."/>
            <person name="Grimwood J."/>
            <person name="Hilden K."/>
            <person name="Kuees U."/>
            <person name="LaButti K.M."/>
            <person name="Lapidus A."/>
            <person name="Lindquist E.A."/>
            <person name="Lucas S.M."/>
            <person name="Murat C."/>
            <person name="Riley R.W."/>
            <person name="Salamov A.A."/>
            <person name="Schmutz J."/>
            <person name="Subramanian V."/>
            <person name="Woesten H.A.B."/>
            <person name="Xu J."/>
            <person name="Eastwood D.C."/>
            <person name="Foster G.D."/>
            <person name="Sonnenberg A.S."/>
            <person name="Cullen D."/>
            <person name="de Vries R.P."/>
            <person name="Lundell T."/>
            <person name="Hibbett D.S."/>
            <person name="Henrissat B."/>
            <person name="Burton K.S."/>
            <person name="Kerrigan R.W."/>
            <person name="Challen M.P."/>
            <person name="Grigoriev I.V."/>
            <person name="Martin F."/>
        </authorList>
    </citation>
    <scope>NUCLEOTIDE SEQUENCE [LARGE SCALE GENOMIC DNA]</scope>
    <source>
        <strain evidence="4">JB137-S8 / ATCC MYA-4627 / FGSC 10392</strain>
    </source>
</reference>
<dbReference type="HOGENOM" id="CLU_155985_0_0_1"/>
<dbReference type="OrthoDB" id="2925523at2759"/>
<dbReference type="Pfam" id="PF22803">
    <property type="entry name" value="GBD_Y3"/>
    <property type="match status" value="1"/>
</dbReference>
<feature type="chain" id="PRO_5003885680" description="Glycan binding protein Y3-like domain-containing protein" evidence="1">
    <location>
        <begin position="19"/>
        <end position="135"/>
    </location>
</feature>
<accession>K5WL21</accession>
<dbReference type="GeneID" id="18827507"/>
<dbReference type="OMA" id="FIAWNTF"/>
<dbReference type="KEGG" id="abp:AGABI1DRAFT131725"/>
<feature type="domain" description="Glycan binding protein Y3-like" evidence="2">
    <location>
        <begin position="37"/>
        <end position="127"/>
    </location>
</feature>
<evidence type="ECO:0000256" key="1">
    <source>
        <dbReference type="SAM" id="SignalP"/>
    </source>
</evidence>
<evidence type="ECO:0000313" key="3">
    <source>
        <dbReference type="EMBL" id="EKM76006.1"/>
    </source>
</evidence>
<gene>
    <name evidence="3" type="ORF">AGABI1DRAFT_131725</name>
</gene>
<protein>
    <recommendedName>
        <fullName evidence="2">Glycan binding protein Y3-like domain-containing protein</fullName>
    </recommendedName>
</protein>
<organism evidence="3 4">
    <name type="scientific">Agaricus bisporus var. burnettii (strain JB137-S8 / ATCC MYA-4627 / FGSC 10392)</name>
    <name type="common">White button mushroom</name>
    <dbReference type="NCBI Taxonomy" id="597362"/>
    <lineage>
        <taxon>Eukaryota</taxon>
        <taxon>Fungi</taxon>
        <taxon>Dikarya</taxon>
        <taxon>Basidiomycota</taxon>
        <taxon>Agaricomycotina</taxon>
        <taxon>Agaricomycetes</taxon>
        <taxon>Agaricomycetidae</taxon>
        <taxon>Agaricales</taxon>
        <taxon>Agaricineae</taxon>
        <taxon>Agaricaceae</taxon>
        <taxon>Agaricus</taxon>
    </lineage>
</organism>
<keyword evidence="4" id="KW-1185">Reference proteome</keyword>
<proteinExistence type="predicted"/>
<dbReference type="AlphaFoldDB" id="K5WL21"/>
<dbReference type="RefSeq" id="XP_007333380.1">
    <property type="nucleotide sequence ID" value="XM_007333318.1"/>
</dbReference>
<dbReference type="InterPro" id="IPR054443">
    <property type="entry name" value="Y3-like_dom"/>
</dbReference>
<keyword evidence="1" id="KW-0732">Signal</keyword>
<sequence length="135" mass="14159">MFSKVYLVASTLIAVAVAQAPLQCYQGLPTSAGPATDCSRFVNTFCDAAAAVPAVRINDSVSRCFNLPDAKVCDFIAWNTFTRNVPPSAANCKSVLNKVISQCVLGGYGQVGPNAYTFTVDVNHGQCGHDVHGGS</sequence>
<feature type="signal peptide" evidence="1">
    <location>
        <begin position="1"/>
        <end position="18"/>
    </location>
</feature>
<name>K5WL21_AGABU</name>
<dbReference type="EMBL" id="JH971406">
    <property type="protein sequence ID" value="EKM76006.1"/>
    <property type="molecule type" value="Genomic_DNA"/>
</dbReference>
<dbReference type="InParanoid" id="K5WL21"/>
<dbReference type="Proteomes" id="UP000008493">
    <property type="component" value="Unassembled WGS sequence"/>
</dbReference>
<evidence type="ECO:0000313" key="4">
    <source>
        <dbReference type="Proteomes" id="UP000008493"/>
    </source>
</evidence>